<accession>A0AAV6XJK5</accession>
<protein>
    <recommendedName>
        <fullName evidence="7">TF-B3 domain-containing protein</fullName>
    </recommendedName>
</protein>
<feature type="domain" description="TF-B3" evidence="7">
    <location>
        <begin position="154"/>
        <end position="252"/>
    </location>
</feature>
<dbReference type="SMART" id="SM01019">
    <property type="entry name" value="B3"/>
    <property type="match status" value="2"/>
</dbReference>
<dbReference type="GO" id="GO:0003677">
    <property type="term" value="F:DNA binding"/>
    <property type="evidence" value="ECO:0007669"/>
    <property type="project" value="UniProtKB-KW"/>
</dbReference>
<keyword evidence="2" id="KW-0677">Repeat</keyword>
<keyword evidence="4" id="KW-0238">DNA-binding</keyword>
<keyword evidence="5" id="KW-0804">Transcription</keyword>
<organism evidence="8 9">
    <name type="scientific">Buddleja alternifolia</name>
    <dbReference type="NCBI Taxonomy" id="168488"/>
    <lineage>
        <taxon>Eukaryota</taxon>
        <taxon>Viridiplantae</taxon>
        <taxon>Streptophyta</taxon>
        <taxon>Embryophyta</taxon>
        <taxon>Tracheophyta</taxon>
        <taxon>Spermatophyta</taxon>
        <taxon>Magnoliopsida</taxon>
        <taxon>eudicotyledons</taxon>
        <taxon>Gunneridae</taxon>
        <taxon>Pentapetalae</taxon>
        <taxon>asterids</taxon>
        <taxon>lamiids</taxon>
        <taxon>Lamiales</taxon>
        <taxon>Scrophulariaceae</taxon>
        <taxon>Buddlejeae</taxon>
        <taxon>Buddleja</taxon>
    </lineage>
</organism>
<dbReference type="CDD" id="cd10017">
    <property type="entry name" value="B3_DNA"/>
    <property type="match status" value="2"/>
</dbReference>
<dbReference type="GO" id="GO:0005634">
    <property type="term" value="C:nucleus"/>
    <property type="evidence" value="ECO:0007669"/>
    <property type="project" value="UniProtKB-SubCell"/>
</dbReference>
<keyword evidence="6" id="KW-0539">Nucleus</keyword>
<evidence type="ECO:0000256" key="2">
    <source>
        <dbReference type="ARBA" id="ARBA00022737"/>
    </source>
</evidence>
<evidence type="ECO:0000256" key="1">
    <source>
        <dbReference type="ARBA" id="ARBA00004123"/>
    </source>
</evidence>
<dbReference type="PANTHER" id="PTHR31674">
    <property type="entry name" value="B3 DOMAIN-CONTAINING PROTEIN REM-LIKE 3-RELATED"/>
    <property type="match status" value="1"/>
</dbReference>
<dbReference type="EMBL" id="WHWC01000007">
    <property type="protein sequence ID" value="KAG8379315.1"/>
    <property type="molecule type" value="Genomic_DNA"/>
</dbReference>
<proteinExistence type="predicted"/>
<dbReference type="InterPro" id="IPR003340">
    <property type="entry name" value="B3_DNA-bd"/>
</dbReference>
<reference evidence="8" key="1">
    <citation type="submission" date="2019-10" db="EMBL/GenBank/DDBJ databases">
        <authorList>
            <person name="Zhang R."/>
            <person name="Pan Y."/>
            <person name="Wang J."/>
            <person name="Ma R."/>
            <person name="Yu S."/>
        </authorList>
    </citation>
    <scope>NUCLEOTIDE SEQUENCE</scope>
    <source>
        <strain evidence="8">LA-IB0</strain>
        <tissue evidence="8">Leaf</tissue>
    </source>
</reference>
<feature type="domain" description="TF-B3" evidence="7">
    <location>
        <begin position="9"/>
        <end position="103"/>
    </location>
</feature>
<comment type="subcellular location">
    <subcellularLocation>
        <location evidence="1">Nucleus</location>
    </subcellularLocation>
</comment>
<evidence type="ECO:0000313" key="8">
    <source>
        <dbReference type="EMBL" id="KAG8379315.1"/>
    </source>
</evidence>
<keyword evidence="9" id="KW-1185">Reference proteome</keyword>
<dbReference type="PROSITE" id="PS50863">
    <property type="entry name" value="B3"/>
    <property type="match status" value="2"/>
</dbReference>
<dbReference type="InterPro" id="IPR015300">
    <property type="entry name" value="DNA-bd_pseudobarrel_sf"/>
</dbReference>
<dbReference type="PANTHER" id="PTHR31674:SF62">
    <property type="entry name" value="B3 DOMAIN-CONTAINING PROTEIN REM14-RELATED"/>
    <property type="match status" value="1"/>
</dbReference>
<evidence type="ECO:0000256" key="3">
    <source>
        <dbReference type="ARBA" id="ARBA00023015"/>
    </source>
</evidence>
<evidence type="ECO:0000256" key="5">
    <source>
        <dbReference type="ARBA" id="ARBA00023163"/>
    </source>
</evidence>
<dbReference type="InterPro" id="IPR039218">
    <property type="entry name" value="REM_fam"/>
</dbReference>
<dbReference type="Gene3D" id="2.40.330.10">
    <property type="entry name" value="DNA-binding pseudobarrel domain"/>
    <property type="match status" value="2"/>
</dbReference>
<evidence type="ECO:0000313" key="9">
    <source>
        <dbReference type="Proteomes" id="UP000826271"/>
    </source>
</evidence>
<evidence type="ECO:0000259" key="7">
    <source>
        <dbReference type="PROSITE" id="PS50863"/>
    </source>
</evidence>
<gene>
    <name evidence="8" type="ORF">BUALT_Bualt07G0075600</name>
</gene>
<evidence type="ECO:0000256" key="4">
    <source>
        <dbReference type="ARBA" id="ARBA00023125"/>
    </source>
</evidence>
<keyword evidence="3" id="KW-0805">Transcription regulation</keyword>
<dbReference type="SUPFAM" id="SSF101936">
    <property type="entry name" value="DNA-binding pseudobarrel domain"/>
    <property type="match status" value="2"/>
</dbReference>
<dbReference type="Proteomes" id="UP000826271">
    <property type="component" value="Unassembled WGS sequence"/>
</dbReference>
<dbReference type="AlphaFoldDB" id="A0AAV6XJK5"/>
<evidence type="ECO:0000256" key="6">
    <source>
        <dbReference type="ARBA" id="ARBA00023242"/>
    </source>
</evidence>
<sequence>MEGKHDAVVRHFFKVMMPGFQETLILPPAFCQKLKQEEPDEAIVATPKGMWKIEVRKNHEGLICFKEGWPNFVHHHSLNVGDFIVFEYMTGHMHFKASVFDPTACEKQFTVLELEKKSNNAPQRAKPNYCPKNTNKKPIKDSVVSHNNENAHFVLTMKPHNACQKMPRMGIPVEFLRSNDLSERTRLSLRDPCGKIWAVKLLIQTSGQYRGWIGRGWHEFYISNKLKNGDVCHFELHRHSHRPNNVVMDVQNFPTPV</sequence>
<dbReference type="Pfam" id="PF02362">
    <property type="entry name" value="B3"/>
    <property type="match status" value="2"/>
</dbReference>
<comment type="caution">
    <text evidence="8">The sequence shown here is derived from an EMBL/GenBank/DDBJ whole genome shotgun (WGS) entry which is preliminary data.</text>
</comment>
<name>A0AAV6XJK5_9LAMI</name>